<dbReference type="EC" id="1.-.-.-" evidence="2"/>
<feature type="domain" description="NADPH-dependent FMN reductase-like" evidence="1">
    <location>
        <begin position="6"/>
        <end position="152"/>
    </location>
</feature>
<sequence>MSMTKKVAVLIGSLRKESLTRKYAHAIAAVLPPSLQCEFVELGELPLYNQDLDDAGTPPAAWTAFRDTLRAADAVLFVTPEYNRSIPGALKNAIDVGSRPWGHSVWDKKPSAVVSQSPGAIGGFGANHHVRQTMVALNSPVMAGPEMYIGGAAKLLADDGTVNNDQTRELLTTFGAAFERWVQANAKPT</sequence>
<dbReference type="InterPro" id="IPR029039">
    <property type="entry name" value="Flavoprotein-like_sf"/>
</dbReference>
<protein>
    <submittedName>
        <fullName evidence="2">NADPH-dependent FMN reductase</fullName>
        <ecNumber evidence="2">1.-.-.-</ecNumber>
    </submittedName>
</protein>
<dbReference type="SUPFAM" id="SSF52218">
    <property type="entry name" value="Flavoproteins"/>
    <property type="match status" value="1"/>
</dbReference>
<dbReference type="PANTHER" id="PTHR30543:SF21">
    <property type="entry name" value="NAD(P)H-DEPENDENT FMN REDUCTASE LOT6"/>
    <property type="match status" value="1"/>
</dbReference>
<evidence type="ECO:0000313" key="3">
    <source>
        <dbReference type="Proteomes" id="UP000321323"/>
    </source>
</evidence>
<name>A0ABZ1UVB7_9BURK</name>
<organism evidence="2 3">
    <name type="scientific">[Empedobacter] haloabium</name>
    <dbReference type="NCBI Taxonomy" id="592317"/>
    <lineage>
        <taxon>Bacteria</taxon>
        <taxon>Pseudomonadati</taxon>
        <taxon>Pseudomonadota</taxon>
        <taxon>Betaproteobacteria</taxon>
        <taxon>Burkholderiales</taxon>
        <taxon>Oxalobacteraceae</taxon>
        <taxon>Telluria group</taxon>
        <taxon>Telluria group incertae sedis</taxon>
    </lineage>
</organism>
<keyword evidence="3" id="KW-1185">Reference proteome</keyword>
<reference evidence="2 3" key="1">
    <citation type="journal article" date="2019" name="Int. J. Syst. Evol. Microbiol.">
        <title>The Draft Whole-Genome Sequence of the Antibiotic Producer Empedobacter haloabium ATCC 31962 Provides Indications for Its Taxonomic Reclassification.</title>
        <authorList>
            <person name="Miess H."/>
            <person name="Arlt P."/>
            <person name="Apel A.K."/>
            <person name="Weber T."/>
            <person name="Nieselt K."/>
            <person name="Hanssen F."/>
            <person name="Czemmel S."/>
            <person name="Nahnsen S."/>
            <person name="Gross H."/>
        </authorList>
    </citation>
    <scope>NUCLEOTIDE SEQUENCE [LARGE SCALE GENOMIC DNA]</scope>
    <source>
        <strain evidence="2 3">ATCC 31962</strain>
    </source>
</reference>
<dbReference type="Pfam" id="PF03358">
    <property type="entry name" value="FMN_red"/>
    <property type="match status" value="1"/>
</dbReference>
<proteinExistence type="predicted"/>
<gene>
    <name evidence="2" type="ORF">E7V67_000530</name>
</gene>
<evidence type="ECO:0000259" key="1">
    <source>
        <dbReference type="Pfam" id="PF03358"/>
    </source>
</evidence>
<dbReference type="PANTHER" id="PTHR30543">
    <property type="entry name" value="CHROMATE REDUCTASE"/>
    <property type="match status" value="1"/>
</dbReference>
<dbReference type="InterPro" id="IPR005025">
    <property type="entry name" value="FMN_Rdtase-like_dom"/>
</dbReference>
<dbReference type="Gene3D" id="3.40.50.360">
    <property type="match status" value="1"/>
</dbReference>
<accession>A0ABZ1UVB7</accession>
<dbReference type="EMBL" id="CP136508">
    <property type="protein sequence ID" value="WUR16199.1"/>
    <property type="molecule type" value="Genomic_DNA"/>
</dbReference>
<dbReference type="GO" id="GO:0016491">
    <property type="term" value="F:oxidoreductase activity"/>
    <property type="evidence" value="ECO:0007669"/>
    <property type="project" value="UniProtKB-KW"/>
</dbReference>
<dbReference type="Proteomes" id="UP000321323">
    <property type="component" value="Chromosome"/>
</dbReference>
<evidence type="ECO:0000313" key="2">
    <source>
        <dbReference type="EMBL" id="WUR16199.1"/>
    </source>
</evidence>
<keyword evidence="2" id="KW-0560">Oxidoreductase</keyword>
<dbReference type="InterPro" id="IPR050712">
    <property type="entry name" value="NAD(P)H-dep_reductase"/>
</dbReference>